<sequence>MAGKGLRGLRRLAVALGAFALTVGLGGCGGRASAYDVSSIGPKIHVGVLADQPGLGFVRSGNRSGLDLDVARYLVHELGFVPSQIVWHDVLPSDREEVLEAGQVDMVVAAYSITSARQEQVDFAGPYFVAAQDLLVRKADSHLGGVQDLRDRKVCVLSGSTSEQAISNQAPQARIQERERIGACVTALLSGQADAVSGDDIALAGASSVMGGGQLTLAGARLGAENYGVAVRRGQPELVAAIDKALNKMHSDGSWGRAVRSAASAIDYHVDLTASDPWRAGSAAPRSNR</sequence>
<evidence type="ECO:0000313" key="5">
    <source>
        <dbReference type="EMBL" id="KFI39955.1"/>
    </source>
</evidence>
<dbReference type="GO" id="GO:0005576">
    <property type="term" value="C:extracellular region"/>
    <property type="evidence" value="ECO:0007669"/>
    <property type="project" value="TreeGrafter"/>
</dbReference>
<evidence type="ECO:0000256" key="1">
    <source>
        <dbReference type="ARBA" id="ARBA00010333"/>
    </source>
</evidence>
<comment type="caution">
    <text evidence="5">The sequence shown here is derived from an EMBL/GenBank/DDBJ whole genome shotgun (WGS) entry which is preliminary data.</text>
</comment>
<dbReference type="GO" id="GO:0006865">
    <property type="term" value="P:amino acid transport"/>
    <property type="evidence" value="ECO:0007669"/>
    <property type="project" value="TreeGrafter"/>
</dbReference>
<comment type="similarity">
    <text evidence="1">Belongs to the bacterial solute-binding protein 3 family.</text>
</comment>
<dbReference type="EMBL" id="JGYK01000001">
    <property type="protein sequence ID" value="KFI39955.1"/>
    <property type="molecule type" value="Genomic_DNA"/>
</dbReference>
<evidence type="ECO:0000259" key="4">
    <source>
        <dbReference type="SMART" id="SM00062"/>
    </source>
</evidence>
<reference evidence="5 6" key="1">
    <citation type="submission" date="2014-03" db="EMBL/GenBank/DDBJ databases">
        <title>Genomics of Bifidobacteria.</title>
        <authorList>
            <person name="Ventura M."/>
            <person name="Milani C."/>
            <person name="Lugli G.A."/>
        </authorList>
    </citation>
    <scope>NUCLEOTIDE SEQUENCE [LARGE SCALE GENOMIC DNA]</scope>
    <source>
        <strain evidence="5 6">DSM 22766</strain>
    </source>
</reference>
<dbReference type="SMART" id="SM00062">
    <property type="entry name" value="PBPb"/>
    <property type="match status" value="1"/>
</dbReference>
<dbReference type="SUPFAM" id="SSF53850">
    <property type="entry name" value="Periplasmic binding protein-like II"/>
    <property type="match status" value="1"/>
</dbReference>
<dbReference type="PANTHER" id="PTHR30085:SF6">
    <property type="entry name" value="ABC TRANSPORTER GLUTAMINE-BINDING PROTEIN GLNH"/>
    <property type="match status" value="1"/>
</dbReference>
<dbReference type="KEGG" id="bact:AB656_01900"/>
<dbReference type="AlphaFoldDB" id="A0A086Z0A5"/>
<dbReference type="GO" id="GO:0030288">
    <property type="term" value="C:outer membrane-bounded periplasmic space"/>
    <property type="evidence" value="ECO:0007669"/>
    <property type="project" value="TreeGrafter"/>
</dbReference>
<feature type="domain" description="Solute-binding protein family 3/N-terminal" evidence="4">
    <location>
        <begin position="43"/>
        <end position="282"/>
    </location>
</feature>
<organism evidence="5 6">
    <name type="scientific">Bifidobacterium actinocoloniiforme DSM 22766</name>
    <dbReference type="NCBI Taxonomy" id="1437605"/>
    <lineage>
        <taxon>Bacteria</taxon>
        <taxon>Bacillati</taxon>
        <taxon>Actinomycetota</taxon>
        <taxon>Actinomycetes</taxon>
        <taxon>Bifidobacteriales</taxon>
        <taxon>Bifidobacteriaceae</taxon>
        <taxon>Bifidobacterium</taxon>
    </lineage>
</organism>
<evidence type="ECO:0000256" key="3">
    <source>
        <dbReference type="ARBA" id="ARBA00022729"/>
    </source>
</evidence>
<dbReference type="PATRIC" id="fig|1437605.7.peg.390"/>
<evidence type="ECO:0000256" key="2">
    <source>
        <dbReference type="ARBA" id="ARBA00022448"/>
    </source>
</evidence>
<dbReference type="PROSITE" id="PS51257">
    <property type="entry name" value="PROKAR_LIPOPROTEIN"/>
    <property type="match status" value="1"/>
</dbReference>
<gene>
    <name evidence="5" type="ORF">BACT_0656</name>
</gene>
<dbReference type="OrthoDB" id="8454826at2"/>
<accession>A0A086Z0A5</accession>
<keyword evidence="3" id="KW-0732">Signal</keyword>
<dbReference type="RefSeq" id="WP_033503451.1">
    <property type="nucleotide sequence ID" value="NZ_CP011786.1"/>
</dbReference>
<dbReference type="STRING" id="1437605.AB656_01900"/>
<dbReference type="InterPro" id="IPR051455">
    <property type="entry name" value="Bact_solute-bind_prot3"/>
</dbReference>
<dbReference type="eggNOG" id="COG0834">
    <property type="taxonomic scope" value="Bacteria"/>
</dbReference>
<dbReference type="Proteomes" id="UP000029015">
    <property type="component" value="Unassembled WGS sequence"/>
</dbReference>
<keyword evidence="2" id="KW-0813">Transport</keyword>
<dbReference type="PANTHER" id="PTHR30085">
    <property type="entry name" value="AMINO ACID ABC TRANSPORTER PERMEASE"/>
    <property type="match status" value="1"/>
</dbReference>
<dbReference type="InterPro" id="IPR001638">
    <property type="entry name" value="Solute-binding_3/MltF_N"/>
</dbReference>
<dbReference type="Pfam" id="PF00497">
    <property type="entry name" value="SBP_bac_3"/>
    <property type="match status" value="1"/>
</dbReference>
<keyword evidence="6" id="KW-1185">Reference proteome</keyword>
<protein>
    <submittedName>
        <fullName evidence="5">Solute binding protein of ABC transporter</fullName>
    </submittedName>
</protein>
<proteinExistence type="inferred from homology"/>
<dbReference type="Gene3D" id="3.40.190.10">
    <property type="entry name" value="Periplasmic binding protein-like II"/>
    <property type="match status" value="2"/>
</dbReference>
<evidence type="ECO:0000313" key="6">
    <source>
        <dbReference type="Proteomes" id="UP000029015"/>
    </source>
</evidence>
<name>A0A086Z0A5_9BIFI</name>